<dbReference type="Proteomes" id="UP001608902">
    <property type="component" value="Unassembled WGS sequence"/>
</dbReference>
<dbReference type="AlphaFoldDB" id="A0ABD6F3F1"/>
<feature type="transmembrane region" description="Helical" evidence="1">
    <location>
        <begin position="12"/>
        <end position="33"/>
    </location>
</feature>
<dbReference type="EMBL" id="JBGFUD010016469">
    <property type="protein sequence ID" value="MFH4984302.1"/>
    <property type="molecule type" value="Genomic_DNA"/>
</dbReference>
<proteinExistence type="predicted"/>
<keyword evidence="1" id="KW-0812">Transmembrane</keyword>
<gene>
    <name evidence="2" type="ORF">AB6A40_011011</name>
</gene>
<comment type="caution">
    <text evidence="2">The sequence shown here is derived from an EMBL/GenBank/DDBJ whole genome shotgun (WGS) entry which is preliminary data.</text>
</comment>
<protein>
    <submittedName>
        <fullName evidence="2">Uncharacterized protein</fullName>
    </submittedName>
</protein>
<accession>A0ABD6F3F1</accession>
<evidence type="ECO:0000313" key="2">
    <source>
        <dbReference type="EMBL" id="MFH4984302.1"/>
    </source>
</evidence>
<name>A0ABD6F3F1_9BILA</name>
<reference evidence="2 3" key="1">
    <citation type="submission" date="2024-08" db="EMBL/GenBank/DDBJ databases">
        <title>Gnathostoma spinigerum genome.</title>
        <authorList>
            <person name="Gonzalez-Bertolin B."/>
            <person name="Monzon S."/>
            <person name="Zaballos A."/>
            <person name="Jimenez P."/>
            <person name="Dekumyoy P."/>
            <person name="Varona S."/>
            <person name="Cuesta I."/>
            <person name="Sumanam S."/>
            <person name="Adisakwattana P."/>
            <person name="Gasser R.B."/>
            <person name="Hernandez-Gonzalez A."/>
            <person name="Young N.D."/>
            <person name="Perteguer M.J."/>
        </authorList>
    </citation>
    <scope>NUCLEOTIDE SEQUENCE [LARGE SCALE GENOMIC DNA]</scope>
    <source>
        <strain evidence="2">AL3</strain>
        <tissue evidence="2">Liver</tissue>
    </source>
</reference>
<evidence type="ECO:0000256" key="1">
    <source>
        <dbReference type="SAM" id="Phobius"/>
    </source>
</evidence>
<keyword evidence="1" id="KW-0472">Membrane</keyword>
<organism evidence="2 3">
    <name type="scientific">Gnathostoma spinigerum</name>
    <dbReference type="NCBI Taxonomy" id="75299"/>
    <lineage>
        <taxon>Eukaryota</taxon>
        <taxon>Metazoa</taxon>
        <taxon>Ecdysozoa</taxon>
        <taxon>Nematoda</taxon>
        <taxon>Chromadorea</taxon>
        <taxon>Rhabditida</taxon>
        <taxon>Spirurina</taxon>
        <taxon>Gnathostomatomorpha</taxon>
        <taxon>Gnathostomatoidea</taxon>
        <taxon>Gnathostomatidae</taxon>
        <taxon>Gnathostoma</taxon>
    </lineage>
</organism>
<evidence type="ECO:0000313" key="3">
    <source>
        <dbReference type="Proteomes" id="UP001608902"/>
    </source>
</evidence>
<keyword evidence="1" id="KW-1133">Transmembrane helix</keyword>
<sequence>MEGWVNVNTDVSVHQLLNVLIMILLQALVALTVEYANRVRRLAVIVSSSGDSHFAGIFASITVNPLFVVNDEDQRNFSEAESRIRRSFFHSLNNAALVVWYFRTLQFL</sequence>
<keyword evidence="3" id="KW-1185">Reference proteome</keyword>